<proteinExistence type="predicted"/>
<accession>A0A1J5QPI4</accession>
<name>A0A1J5QPI4_9ZZZZ</name>
<evidence type="ECO:0000313" key="1">
    <source>
        <dbReference type="EMBL" id="OIQ79419.1"/>
    </source>
</evidence>
<dbReference type="EMBL" id="MLJW01001216">
    <property type="protein sequence ID" value="OIQ79419.1"/>
    <property type="molecule type" value="Genomic_DNA"/>
</dbReference>
<dbReference type="AlphaFoldDB" id="A0A1J5QPI4"/>
<organism evidence="1">
    <name type="scientific">mine drainage metagenome</name>
    <dbReference type="NCBI Taxonomy" id="410659"/>
    <lineage>
        <taxon>unclassified sequences</taxon>
        <taxon>metagenomes</taxon>
        <taxon>ecological metagenomes</taxon>
    </lineage>
</organism>
<reference evidence="1" key="1">
    <citation type="submission" date="2016-10" db="EMBL/GenBank/DDBJ databases">
        <title>Sequence of Gallionella enrichment culture.</title>
        <authorList>
            <person name="Poehlein A."/>
            <person name="Muehling M."/>
            <person name="Daniel R."/>
        </authorList>
    </citation>
    <scope>NUCLEOTIDE SEQUENCE</scope>
</reference>
<gene>
    <name evidence="1" type="ORF">GALL_388350</name>
</gene>
<sequence>MGDAVRRAGIHLNPIMRRDPDVWQMSLMDLTGGSVVFYNTKARLEKETTHV</sequence>
<protein>
    <submittedName>
        <fullName evidence="1">Uncharacterized protein</fullName>
    </submittedName>
</protein>
<comment type="caution">
    <text evidence="1">The sequence shown here is derived from an EMBL/GenBank/DDBJ whole genome shotgun (WGS) entry which is preliminary data.</text>
</comment>